<accession>A0A4D7CB99</accession>
<dbReference type="Pfam" id="PF13692">
    <property type="entry name" value="Glyco_trans_1_4"/>
    <property type="match status" value="1"/>
</dbReference>
<dbReference type="Gene3D" id="3.40.50.2000">
    <property type="entry name" value="Glycogen Phosphorylase B"/>
    <property type="match status" value="1"/>
</dbReference>
<keyword evidence="2" id="KW-1185">Reference proteome</keyword>
<name>A0A4D7CB99_9SPHN</name>
<dbReference type="EMBL" id="CP039704">
    <property type="protein sequence ID" value="QCI79226.1"/>
    <property type="molecule type" value="Genomic_DNA"/>
</dbReference>
<dbReference type="KEGG" id="hgn:E6W36_05645"/>
<proteinExistence type="predicted"/>
<organism evidence="1 2">
    <name type="scientific">Hankyongella ginsenosidimutans</name>
    <dbReference type="NCBI Taxonomy" id="1763828"/>
    <lineage>
        <taxon>Bacteria</taxon>
        <taxon>Pseudomonadati</taxon>
        <taxon>Pseudomonadota</taxon>
        <taxon>Alphaproteobacteria</taxon>
        <taxon>Sphingomonadales</taxon>
        <taxon>Sphingomonadaceae</taxon>
        <taxon>Hankyongella</taxon>
    </lineage>
</organism>
<dbReference type="AlphaFoldDB" id="A0A4D7CB99"/>
<dbReference type="SUPFAM" id="SSF53756">
    <property type="entry name" value="UDP-Glycosyltransferase/glycogen phosphorylase"/>
    <property type="match status" value="1"/>
</dbReference>
<dbReference type="GO" id="GO:0016740">
    <property type="term" value="F:transferase activity"/>
    <property type="evidence" value="ECO:0007669"/>
    <property type="project" value="UniProtKB-KW"/>
</dbReference>
<evidence type="ECO:0000313" key="2">
    <source>
        <dbReference type="Proteomes" id="UP000298714"/>
    </source>
</evidence>
<dbReference type="Proteomes" id="UP000298714">
    <property type="component" value="Chromosome"/>
</dbReference>
<protein>
    <submittedName>
        <fullName evidence="1">Glycosyltransferase family 4 protein</fullName>
    </submittedName>
</protein>
<gene>
    <name evidence="1" type="ORF">E6W36_05645</name>
</gene>
<dbReference type="PANTHER" id="PTHR12526">
    <property type="entry name" value="GLYCOSYLTRANSFERASE"/>
    <property type="match status" value="1"/>
</dbReference>
<keyword evidence="1" id="KW-0808">Transferase</keyword>
<evidence type="ECO:0000313" key="1">
    <source>
        <dbReference type="EMBL" id="QCI79226.1"/>
    </source>
</evidence>
<reference evidence="2" key="1">
    <citation type="submission" date="2019-04" db="EMBL/GenBank/DDBJ databases">
        <title>Complete genome sequence of Sphingomonas sp. W1-2-3.</title>
        <authorList>
            <person name="Im W.T."/>
        </authorList>
    </citation>
    <scope>NUCLEOTIDE SEQUENCE [LARGE SCALE GENOMIC DNA]</scope>
    <source>
        <strain evidence="2">W1-2-3</strain>
    </source>
</reference>
<sequence>MIVIRSSGWHKHRCSQCIHFGEGCPTAILEAMSYGTPVVSYATGGIPEIVDHGRDGLLVPPKDTVEMAAAILRLLRDRKRLHPTD</sequence>